<evidence type="ECO:0000256" key="5">
    <source>
        <dbReference type="ARBA" id="ARBA00023136"/>
    </source>
</evidence>
<dbReference type="InterPro" id="IPR018385">
    <property type="entry name" value="C4_dicarb_anaerob_car-like"/>
</dbReference>
<evidence type="ECO:0000256" key="3">
    <source>
        <dbReference type="ARBA" id="ARBA00022692"/>
    </source>
</evidence>
<reference evidence="7 8" key="1">
    <citation type="submission" date="2016-10" db="EMBL/GenBank/DDBJ databases">
        <authorList>
            <person name="Varghese N."/>
            <person name="Submissions S."/>
        </authorList>
    </citation>
    <scope>NUCLEOTIDE SEQUENCE [LARGE SCALE GENOMIC DNA]</scope>
    <source>
        <strain evidence="7 8">RHA_55</strain>
    </source>
</reference>
<keyword evidence="2" id="KW-1003">Cell membrane</keyword>
<dbReference type="RefSeq" id="WP_092447602.1">
    <property type="nucleotide sequence ID" value="NZ_LT629774.1"/>
</dbReference>
<dbReference type="InterPro" id="IPR051679">
    <property type="entry name" value="DASS-Related_Transporters"/>
</dbReference>
<feature type="transmembrane region" description="Helical" evidence="6">
    <location>
        <begin position="110"/>
        <end position="131"/>
    </location>
</feature>
<feature type="transmembrane region" description="Helical" evidence="6">
    <location>
        <begin position="233"/>
        <end position="255"/>
    </location>
</feature>
<name>A0A1H1XE62_9FLAO</name>
<evidence type="ECO:0000256" key="1">
    <source>
        <dbReference type="ARBA" id="ARBA00004651"/>
    </source>
</evidence>
<feature type="transmembrane region" description="Helical" evidence="6">
    <location>
        <begin position="444"/>
        <end position="464"/>
    </location>
</feature>
<feature type="transmembrane region" description="Helical" evidence="6">
    <location>
        <begin position="200"/>
        <end position="221"/>
    </location>
</feature>
<evidence type="ECO:0000256" key="4">
    <source>
        <dbReference type="ARBA" id="ARBA00022989"/>
    </source>
</evidence>
<keyword evidence="4 6" id="KW-1133">Transmembrane helix</keyword>
<evidence type="ECO:0000313" key="8">
    <source>
        <dbReference type="Proteomes" id="UP000198963"/>
    </source>
</evidence>
<evidence type="ECO:0000313" key="7">
    <source>
        <dbReference type="EMBL" id="SDT06949.1"/>
    </source>
</evidence>
<dbReference type="PANTHER" id="PTHR43652">
    <property type="entry name" value="BASIC AMINO ACID ANTIPORTER YFCC-RELATED"/>
    <property type="match status" value="1"/>
</dbReference>
<dbReference type="STRING" id="1249933.SAMN04489797_3169"/>
<protein>
    <submittedName>
        <fullName evidence="7">Uncharacterized membrane protein YfcC, ion transporter superfamily</fullName>
    </submittedName>
</protein>
<dbReference type="GO" id="GO:0005886">
    <property type="term" value="C:plasma membrane"/>
    <property type="evidence" value="ECO:0007669"/>
    <property type="project" value="UniProtKB-SubCell"/>
</dbReference>
<keyword evidence="8" id="KW-1185">Reference proteome</keyword>
<feature type="transmembrane region" description="Helical" evidence="6">
    <location>
        <begin position="12"/>
        <end position="28"/>
    </location>
</feature>
<gene>
    <name evidence="7" type="ORF">SAMN04489797_3169</name>
</gene>
<dbReference type="EMBL" id="LT629774">
    <property type="protein sequence ID" value="SDT06949.1"/>
    <property type="molecule type" value="Genomic_DNA"/>
</dbReference>
<dbReference type="Pfam" id="PF03606">
    <property type="entry name" value="DcuC"/>
    <property type="match status" value="1"/>
</dbReference>
<feature type="transmembrane region" description="Helical" evidence="6">
    <location>
        <begin position="390"/>
        <end position="410"/>
    </location>
</feature>
<feature type="transmembrane region" description="Helical" evidence="6">
    <location>
        <begin position="176"/>
        <end position="193"/>
    </location>
</feature>
<dbReference type="Proteomes" id="UP000198963">
    <property type="component" value="Chromosome I"/>
</dbReference>
<dbReference type="PANTHER" id="PTHR43652:SF6">
    <property type="entry name" value="ARGININE REPRESSOR"/>
    <property type="match status" value="1"/>
</dbReference>
<evidence type="ECO:0000256" key="6">
    <source>
        <dbReference type="SAM" id="Phobius"/>
    </source>
</evidence>
<feature type="transmembrane region" description="Helical" evidence="6">
    <location>
        <begin position="290"/>
        <end position="309"/>
    </location>
</feature>
<evidence type="ECO:0000256" key="2">
    <source>
        <dbReference type="ARBA" id="ARBA00022475"/>
    </source>
</evidence>
<keyword evidence="3 6" id="KW-0812">Transmembrane</keyword>
<feature type="transmembrane region" description="Helical" evidence="6">
    <location>
        <begin position="476"/>
        <end position="496"/>
    </location>
</feature>
<comment type="subcellular location">
    <subcellularLocation>
        <location evidence="1">Cell membrane</location>
        <topology evidence="1">Multi-pass membrane protein</topology>
    </subcellularLocation>
</comment>
<organism evidence="7 8">
    <name type="scientific">Winogradskyella sediminis</name>
    <dbReference type="NCBI Taxonomy" id="1382466"/>
    <lineage>
        <taxon>Bacteria</taxon>
        <taxon>Pseudomonadati</taxon>
        <taxon>Bacteroidota</taxon>
        <taxon>Flavobacteriia</taxon>
        <taxon>Flavobacteriales</taxon>
        <taxon>Flavobacteriaceae</taxon>
        <taxon>Winogradskyella</taxon>
    </lineage>
</organism>
<sequence length="497" mass="54221">MKHLKFPSAQTILFIIAALVTLLTWLIPSGKYDTLSYNTKTDKFTRLSLDKEIELPASQATLEDLNIKIPLGKFTNGDIYKPINIPGTYSELEAQPQGFLEFVKSPVKGIIEAADIIFLVLIIGGLIGILNKSGAFDAAIGQLVNLLKGRESLLIVLVTTLVALGGTTFGFAEETIAFFPILIPVFLAAKYDAIVGVACIFLGSAIGTMCSTINPFSTIIASDSAGINWTTGLYGRIFMLLLCLTITILYILNYAKRVKNDPSKSIIYHQKEEIEALFALKNSTNIKFNWRLKLALFVFTSCFILMIIGVSVLDWWFIEMTTVFLVGSILIGFIIKMSETEFIETFVKGASDLLGVALIIGIARGVTVLMTDGLISDTLLFYASDLTTGMSKGIFTSVLTMIYAGLSFFIPSSSGMAVLTLPIMAPLADTVGIGREIVVNTYQYGLGLFYLINPTGLILASLAVAKINFSKWIKFIMPLFIILTLVILIVLALSSYV</sequence>
<feature type="transmembrane region" description="Helical" evidence="6">
    <location>
        <begin position="417"/>
        <end position="438"/>
    </location>
</feature>
<accession>A0A1H1XE62</accession>
<keyword evidence="5 6" id="KW-0472">Membrane</keyword>
<feature type="transmembrane region" description="Helical" evidence="6">
    <location>
        <begin position="152"/>
        <end position="170"/>
    </location>
</feature>
<feature type="transmembrane region" description="Helical" evidence="6">
    <location>
        <begin position="347"/>
        <end position="370"/>
    </location>
</feature>
<feature type="transmembrane region" description="Helical" evidence="6">
    <location>
        <begin position="315"/>
        <end position="335"/>
    </location>
</feature>
<dbReference type="AlphaFoldDB" id="A0A1H1XE62"/>
<proteinExistence type="predicted"/>